<reference evidence="2" key="1">
    <citation type="submission" date="2021-01" db="EMBL/GenBank/DDBJ databases">
        <authorList>
            <person name="Corre E."/>
            <person name="Pelletier E."/>
            <person name="Niang G."/>
            <person name="Scheremetjew M."/>
            <person name="Finn R."/>
            <person name="Kale V."/>
            <person name="Holt S."/>
            <person name="Cochrane G."/>
            <person name="Meng A."/>
            <person name="Brown T."/>
            <person name="Cohen L."/>
        </authorList>
    </citation>
    <scope>NUCLEOTIDE SEQUENCE</scope>
    <source>
        <strain evidence="2">CCMP722</strain>
    </source>
</reference>
<evidence type="ECO:0000313" key="1">
    <source>
        <dbReference type="EMBL" id="CAD8661150.1"/>
    </source>
</evidence>
<evidence type="ECO:0000313" key="2">
    <source>
        <dbReference type="EMBL" id="CAD8661152.1"/>
    </source>
</evidence>
<accession>A0A6T7VJI3</accession>
<protein>
    <submittedName>
        <fullName evidence="2">Uncharacterized protein</fullName>
    </submittedName>
</protein>
<proteinExistence type="predicted"/>
<dbReference type="EMBL" id="HBFA01012889">
    <property type="protein sequence ID" value="CAD8661152.1"/>
    <property type="molecule type" value="Transcribed_RNA"/>
</dbReference>
<dbReference type="PANTHER" id="PTHR45295">
    <property type="entry name" value="CHAPERONE PROTEIN DNAJ C76, CHLOROPLASTIC"/>
    <property type="match status" value="1"/>
</dbReference>
<sequence>MMDEETGKARVYNHWADDDEDIEIARELFPVDCIHCVPIKMLPVLEHVMEFCVKNEVPDRDPSRLHQGLQNPFIRAEVFNKQFAEARVKRTAAAKKSLGDANTADLEVMFKAAQAIKRMMAEEPTVKPTVEEVNNVTIDMPWTRLSETSDKTTCTEEYRRAPQLVQHVDTKASSKRIRV</sequence>
<organism evidence="2">
    <name type="scientific">Pyramimonas obovata</name>
    <dbReference type="NCBI Taxonomy" id="1411642"/>
    <lineage>
        <taxon>Eukaryota</taxon>
        <taxon>Viridiplantae</taxon>
        <taxon>Chlorophyta</taxon>
        <taxon>Pyramimonadophyceae</taxon>
        <taxon>Pyramimonadales</taxon>
        <taxon>Pyramimonadaceae</taxon>
        <taxon>Pyramimonas</taxon>
        <taxon>Pyramimonas incertae sedis</taxon>
    </lineage>
</organism>
<gene>
    <name evidence="1" type="ORF">POBO1169_LOCUS6711</name>
    <name evidence="2" type="ORF">POBO1169_LOCUS6712</name>
</gene>
<dbReference type="EMBL" id="HBFA01012888">
    <property type="protein sequence ID" value="CAD8661150.1"/>
    <property type="molecule type" value="Transcribed_RNA"/>
</dbReference>
<dbReference type="PANTHER" id="PTHR45295:SF1">
    <property type="entry name" value="CHAPERONE PROTEIN DNAJ C76, CHLOROPLASTIC"/>
    <property type="match status" value="1"/>
</dbReference>
<name>A0A6T7VJI3_9CHLO</name>
<dbReference type="AlphaFoldDB" id="A0A6T7VJI3"/>